<keyword evidence="1" id="KW-0812">Transmembrane</keyword>
<comment type="caution">
    <text evidence="2">The sequence shown here is derived from an EMBL/GenBank/DDBJ whole genome shotgun (WGS) entry which is preliminary data.</text>
</comment>
<evidence type="ECO:0000256" key="1">
    <source>
        <dbReference type="SAM" id="Phobius"/>
    </source>
</evidence>
<gene>
    <name evidence="2" type="ORF">LEP1GSC108_4532</name>
</gene>
<keyword evidence="1" id="KW-1133">Transmembrane helix</keyword>
<accession>M6Q230</accession>
<feature type="transmembrane region" description="Helical" evidence="1">
    <location>
        <begin position="12"/>
        <end position="30"/>
    </location>
</feature>
<reference evidence="2 3" key="1">
    <citation type="submission" date="2013-01" db="EMBL/GenBank/DDBJ databases">
        <authorList>
            <person name="Harkins D.M."/>
            <person name="Durkin A.S."/>
            <person name="Brinkac L.M."/>
            <person name="Haft D.H."/>
            <person name="Selengut J.D."/>
            <person name="Sanka R."/>
            <person name="DePew J."/>
            <person name="Purushe J."/>
            <person name="Chanthongthip A."/>
            <person name="Lattana O."/>
            <person name="Phetsouvanh R."/>
            <person name="Newton P.N."/>
            <person name="Vinetz J.M."/>
            <person name="Sutton G.G."/>
            <person name="Nierman W.C."/>
            <person name="Fouts D.E."/>
        </authorList>
    </citation>
    <scope>NUCLEOTIDE SEQUENCE [LARGE SCALE GENOMIC DNA]</scope>
    <source>
        <strain evidence="2 3">UI 13098</strain>
    </source>
</reference>
<name>M6Q230_9LEPT</name>
<evidence type="ECO:0000313" key="3">
    <source>
        <dbReference type="Proteomes" id="UP000012118"/>
    </source>
</evidence>
<protein>
    <submittedName>
        <fullName evidence="2">Uncharacterized protein</fullName>
    </submittedName>
</protein>
<keyword evidence="1" id="KW-0472">Membrane</keyword>
<proteinExistence type="predicted"/>
<evidence type="ECO:0000313" key="2">
    <source>
        <dbReference type="EMBL" id="EMN89349.1"/>
    </source>
</evidence>
<dbReference type="Proteomes" id="UP000012118">
    <property type="component" value="Unassembled WGS sequence"/>
</dbReference>
<keyword evidence="3" id="KW-1185">Reference proteome</keyword>
<dbReference type="EMBL" id="AHNU02000061">
    <property type="protein sequence ID" value="EMN89349.1"/>
    <property type="molecule type" value="Genomic_DNA"/>
</dbReference>
<dbReference type="AlphaFoldDB" id="M6Q230"/>
<sequence>MIRSNQNTEEKIGATLVFFFFIDFTFKTFYPKFILFKNSLKMGHSFQF</sequence>
<organism evidence="2 3">
    <name type="scientific">Leptospira weilii str. UI 13098</name>
    <dbReference type="NCBI Taxonomy" id="1088542"/>
    <lineage>
        <taxon>Bacteria</taxon>
        <taxon>Pseudomonadati</taxon>
        <taxon>Spirochaetota</taxon>
        <taxon>Spirochaetia</taxon>
        <taxon>Leptospirales</taxon>
        <taxon>Leptospiraceae</taxon>
        <taxon>Leptospira</taxon>
    </lineage>
</organism>